<proteinExistence type="predicted"/>
<keyword evidence="1" id="KW-0732">Signal</keyword>
<protein>
    <submittedName>
        <fullName evidence="2">Uncharacterized protein</fullName>
    </submittedName>
</protein>
<dbReference type="Proteomes" id="UP001597319">
    <property type="component" value="Unassembled WGS sequence"/>
</dbReference>
<sequence length="498" mass="57235">MKRYLILFSLLSICFFTSAQEKVLELEDGFVKFQSKKESYALPNQLTGDLMLLLEEGRQFHAHLLDSNYNTTSKISTKTIPSKYKYILGYNVVGNTYSIFFSDSWSTKFGVQTFDFDTKTAKNTFLDFKIKGEKYVESVVYNNKIYLITITKRSSDLNIYTFDKQFTPTKNTVSLKELEYPNPGSRNHTITAYYLMLSDAGGMSRSVIDIEKIEGSNPNVIETTSKENKLYQFSNQLVFSFDYNHKKTQLCFIDLETFEAVVKSYDKPSKTEEGYRKSNSYIFDNKLFQIASSNQKMKFTVLDLETEKIIKEYKVTKEDTIRFKNSPIIQEGGGILPGFSENRVREMEKTSKYLRKISSSDLGISVYKVDNEYNIVLGGTKEITTSNGYAGMNGFSGGFGMGGTVGGSTGVWIGFNPTFYNYGSYTTTKSTYINCLFDNNFNHIQGDIQKNGYDRLFEFEDNLDIKTKAVNIFLHKDRLHYGFFDPKKRTYELYSFKE</sequence>
<dbReference type="RefSeq" id="WP_378293615.1">
    <property type="nucleotide sequence ID" value="NZ_JBHULE010000019.1"/>
</dbReference>
<organism evidence="2 3">
    <name type="scientific">Aquimarina rubra</name>
    <dbReference type="NCBI Taxonomy" id="1920033"/>
    <lineage>
        <taxon>Bacteria</taxon>
        <taxon>Pseudomonadati</taxon>
        <taxon>Bacteroidota</taxon>
        <taxon>Flavobacteriia</taxon>
        <taxon>Flavobacteriales</taxon>
        <taxon>Flavobacteriaceae</taxon>
        <taxon>Aquimarina</taxon>
    </lineage>
</organism>
<gene>
    <name evidence="2" type="ORF">ACFSR1_14280</name>
</gene>
<keyword evidence="3" id="KW-1185">Reference proteome</keyword>
<evidence type="ECO:0000256" key="1">
    <source>
        <dbReference type="SAM" id="SignalP"/>
    </source>
</evidence>
<comment type="caution">
    <text evidence="2">The sequence shown here is derived from an EMBL/GenBank/DDBJ whole genome shotgun (WGS) entry which is preliminary data.</text>
</comment>
<evidence type="ECO:0000313" key="2">
    <source>
        <dbReference type="EMBL" id="MFD2563844.1"/>
    </source>
</evidence>
<reference evidence="3" key="1">
    <citation type="journal article" date="2019" name="Int. J. Syst. Evol. Microbiol.">
        <title>The Global Catalogue of Microorganisms (GCM) 10K type strain sequencing project: providing services to taxonomists for standard genome sequencing and annotation.</title>
        <authorList>
            <consortium name="The Broad Institute Genomics Platform"/>
            <consortium name="The Broad Institute Genome Sequencing Center for Infectious Disease"/>
            <person name="Wu L."/>
            <person name="Ma J."/>
        </authorList>
    </citation>
    <scope>NUCLEOTIDE SEQUENCE [LARGE SCALE GENOMIC DNA]</scope>
    <source>
        <strain evidence="3">KCTC 52274</strain>
    </source>
</reference>
<name>A0ABW5LH13_9FLAO</name>
<feature type="signal peptide" evidence="1">
    <location>
        <begin position="1"/>
        <end position="19"/>
    </location>
</feature>
<feature type="chain" id="PRO_5047502678" evidence="1">
    <location>
        <begin position="20"/>
        <end position="498"/>
    </location>
</feature>
<dbReference type="EMBL" id="JBHULE010000019">
    <property type="protein sequence ID" value="MFD2563844.1"/>
    <property type="molecule type" value="Genomic_DNA"/>
</dbReference>
<evidence type="ECO:0000313" key="3">
    <source>
        <dbReference type="Proteomes" id="UP001597319"/>
    </source>
</evidence>
<accession>A0ABW5LH13</accession>